<proteinExistence type="predicted"/>
<evidence type="ECO:0000313" key="2">
    <source>
        <dbReference type="EMBL" id="SED77357.1"/>
    </source>
</evidence>
<evidence type="ECO:0000256" key="1">
    <source>
        <dbReference type="SAM" id="MobiDB-lite"/>
    </source>
</evidence>
<dbReference type="STRING" id="67331.SAMN04490357_5786"/>
<dbReference type="AlphaFoldDB" id="A0A1H5DEU6"/>
<feature type="compositionally biased region" description="Basic and acidic residues" evidence="1">
    <location>
        <begin position="21"/>
        <end position="32"/>
    </location>
</feature>
<organism evidence="2 3">
    <name type="scientific">Streptomyces misionensis</name>
    <dbReference type="NCBI Taxonomy" id="67331"/>
    <lineage>
        <taxon>Bacteria</taxon>
        <taxon>Bacillati</taxon>
        <taxon>Actinomycetota</taxon>
        <taxon>Actinomycetes</taxon>
        <taxon>Kitasatosporales</taxon>
        <taxon>Streptomycetaceae</taxon>
        <taxon>Streptomyces</taxon>
    </lineage>
</organism>
<protein>
    <submittedName>
        <fullName evidence="2">Uncharacterized protein</fullName>
    </submittedName>
</protein>
<name>A0A1H5DEU6_9ACTN</name>
<evidence type="ECO:0000313" key="3">
    <source>
        <dbReference type="Proteomes" id="UP000182375"/>
    </source>
</evidence>
<gene>
    <name evidence="2" type="ORF">SAMN04490357_5786</name>
</gene>
<accession>A0A1H5DEU6</accession>
<dbReference type="Proteomes" id="UP000182375">
    <property type="component" value="Unassembled WGS sequence"/>
</dbReference>
<reference evidence="2 3" key="1">
    <citation type="submission" date="2016-10" db="EMBL/GenBank/DDBJ databases">
        <authorList>
            <person name="de Groot N.N."/>
        </authorList>
    </citation>
    <scope>NUCLEOTIDE SEQUENCE [LARGE SCALE GENOMIC DNA]</scope>
    <source>
        <strain evidence="2 3">DSM 40306</strain>
    </source>
</reference>
<sequence>MVLRHMQSVIAGCKPVLPPLHSRETSPAEKISHSRPRTPVPTAGTPLTADL</sequence>
<dbReference type="EMBL" id="FNTD01000004">
    <property type="protein sequence ID" value="SED77357.1"/>
    <property type="molecule type" value="Genomic_DNA"/>
</dbReference>
<feature type="region of interest" description="Disordered" evidence="1">
    <location>
        <begin position="16"/>
        <end position="51"/>
    </location>
</feature>